<comment type="subunit">
    <text evidence="6">Interacts with LYN, ITPR1 and ITPR2.</text>
</comment>
<reference evidence="10" key="2">
    <citation type="submission" date="2025-08" db="UniProtKB">
        <authorList>
            <consortium name="Ensembl"/>
        </authorList>
    </citation>
    <scope>IDENTIFICATION</scope>
</reference>
<evidence type="ECO:0000256" key="3">
    <source>
        <dbReference type="ARBA" id="ARBA00022936"/>
    </source>
</evidence>
<dbReference type="Pfam" id="PF14545">
    <property type="entry name" value="DBB"/>
    <property type="match status" value="1"/>
</dbReference>
<evidence type="ECO:0000256" key="7">
    <source>
        <dbReference type="ARBA" id="ARBA00069696"/>
    </source>
</evidence>
<organism evidence="10 11">
    <name type="scientific">Cairina moschata</name>
    <name type="common">Muscovy duck</name>
    <dbReference type="NCBI Taxonomy" id="8855"/>
    <lineage>
        <taxon>Eukaryota</taxon>
        <taxon>Metazoa</taxon>
        <taxon>Chordata</taxon>
        <taxon>Craniata</taxon>
        <taxon>Vertebrata</taxon>
        <taxon>Euteleostomi</taxon>
        <taxon>Archelosauria</taxon>
        <taxon>Archosauria</taxon>
        <taxon>Dinosauria</taxon>
        <taxon>Saurischia</taxon>
        <taxon>Theropoda</taxon>
        <taxon>Coelurosauria</taxon>
        <taxon>Aves</taxon>
        <taxon>Neognathae</taxon>
        <taxon>Galloanserae</taxon>
        <taxon>Anseriformes</taxon>
        <taxon>Anatidae</taxon>
        <taxon>Anatinae</taxon>
        <taxon>Cairina</taxon>
    </lineage>
</organism>
<proteinExistence type="predicted"/>
<dbReference type="Ensembl" id="ENSCMMT00000004018.1">
    <property type="protein sequence ID" value="ENSCMMP00000003570.1"/>
    <property type="gene ID" value="ENSCMMG00000002292.1"/>
</dbReference>
<dbReference type="InterPro" id="IPR036770">
    <property type="entry name" value="Ankyrin_rpt-contain_sf"/>
</dbReference>
<comment type="function">
    <text evidence="5">Involved in B-cell receptor (BCR)-induced Ca(2+) mobilization from intracellular stores. Promotes Lyn-mediated phosphorylation of IP3 receptors 1 and 2.</text>
</comment>
<dbReference type="GO" id="GO:0051898">
    <property type="term" value="P:negative regulation of phosphatidylinositol 3-kinase/protein kinase B signal transduction"/>
    <property type="evidence" value="ECO:0007669"/>
    <property type="project" value="TreeGrafter"/>
</dbReference>
<feature type="compositionally biased region" description="Polar residues" evidence="8">
    <location>
        <begin position="415"/>
        <end position="424"/>
    </location>
</feature>
<evidence type="ECO:0000256" key="6">
    <source>
        <dbReference type="ARBA" id="ARBA00065779"/>
    </source>
</evidence>
<dbReference type="InterPro" id="IPR052446">
    <property type="entry name" value="B-cell_PI3K-Signaling_Adptrs"/>
</dbReference>
<evidence type="ECO:0000256" key="5">
    <source>
        <dbReference type="ARBA" id="ARBA00054773"/>
    </source>
</evidence>
<keyword evidence="11" id="KW-1185">Reference proteome</keyword>
<dbReference type="Proteomes" id="UP000694556">
    <property type="component" value="Chromosome 4"/>
</dbReference>
<accession>A0A8C3BCS0</accession>
<reference evidence="10" key="1">
    <citation type="submission" date="2018-09" db="EMBL/GenBank/DDBJ databases">
        <title>Common duck and Muscovy duck high density SNP chip.</title>
        <authorList>
            <person name="Vignal A."/>
            <person name="Thebault N."/>
            <person name="Warren W.C."/>
        </authorList>
    </citation>
    <scope>NUCLEOTIDE SEQUENCE [LARGE SCALE GENOMIC DNA]</scope>
</reference>
<dbReference type="Gene3D" id="3.40.50.10140">
    <property type="entry name" value="Toll/interleukin-1 receptor homology (TIR) domain"/>
    <property type="match status" value="1"/>
</dbReference>
<keyword evidence="3" id="KW-0075">B-cell activation</keyword>
<dbReference type="PROSITE" id="PS51376">
    <property type="entry name" value="DBB"/>
    <property type="match status" value="1"/>
</dbReference>
<keyword evidence="1" id="KW-0597">Phosphoprotein</keyword>
<keyword evidence="4" id="KW-0040">ANK repeat</keyword>
<evidence type="ECO:0000256" key="2">
    <source>
        <dbReference type="ARBA" id="ARBA00022737"/>
    </source>
</evidence>
<dbReference type="AlphaFoldDB" id="A0A8C3BCS0"/>
<dbReference type="GO" id="GO:0051246">
    <property type="term" value="P:regulation of protein metabolic process"/>
    <property type="evidence" value="ECO:0007669"/>
    <property type="project" value="UniProtKB-ARBA"/>
</dbReference>
<dbReference type="PANTHER" id="PTHR16267">
    <property type="entry name" value="BANK1/PIK3AP1 FAMILY MEMBER"/>
    <property type="match status" value="1"/>
</dbReference>
<feature type="domain" description="DBB" evidence="9">
    <location>
        <begin position="163"/>
        <end position="304"/>
    </location>
</feature>
<dbReference type="InterPro" id="IPR035897">
    <property type="entry name" value="Toll_tir_struct_dom_sf"/>
</dbReference>
<reference evidence="10" key="3">
    <citation type="submission" date="2025-09" db="UniProtKB">
        <authorList>
            <consortium name="Ensembl"/>
        </authorList>
    </citation>
    <scope>IDENTIFICATION</scope>
</reference>
<dbReference type="Pfam" id="PF18567">
    <property type="entry name" value="TIR_3"/>
    <property type="match status" value="1"/>
</dbReference>
<dbReference type="FunFam" id="3.40.50.10140:FF:000017">
    <property type="entry name" value="B cell scaffold protein with ankyrin repeats 1"/>
    <property type="match status" value="1"/>
</dbReference>
<evidence type="ECO:0000313" key="11">
    <source>
        <dbReference type="Proteomes" id="UP000694556"/>
    </source>
</evidence>
<evidence type="ECO:0000313" key="10">
    <source>
        <dbReference type="Ensembl" id="ENSCMMP00000003570.1"/>
    </source>
</evidence>
<sequence>MKDILVIYEQEAEEWAVYLKSLFGLVLNEEGVLLYNLETLSFKHLESFSLPCYKCKLLILSCGLLKCLNRERCCFLEYVLQPPDNVVILLCGVENSEILYKVLTLGGRSREIYTDQEPAEYISISSCDFNLPDTRGAPEKADLNFEPEVLSETLEANEQSVLVLPERISCENPGEIFILLKDEIDDETFEIEFIADNQRIRTQPASWNKKVKYMKALDFPAGPVYINVYCGGVIKTTAQIEYYTALEEIERVFQKVADPIAFACQLDSVLTFRYFIRAGLFFMKTSFLYTDSHLEEFPTLLHCAARFGLKNLAALLLKCPEATWACRIANTHGDDPASLAEKHGHKELRKLIKELSVSSYTFSYTINKQAKLDLGDQYGIGSKCQQIAEVEEEDDVEDSREESKDEGQEGEDTYTLVNSPNNLYASIPDDSEETRRDCFFYKRPPPPPPRNLPVLISFLCPTYGMQFLTFSGRNFVEDRSDREYGDGLLTACCREDQDTYEEDDKEEHLYTFAELDECLYDLILAEKEEEKSKECRSFIMNRPPAPTPRPVCLPARNENTPYIVQVFQQKATQMPSDYNKMYSHRRPSETVAYTTVKHSIPAEQEELIHLQKQVKKGVISVDEALDKFKRWQNENQRPQYTLQKRNYFKHTLLIYINSSTLYACLKALNLPAEIHSSQKCSSAPLYSMYGVNEGAQKQDLQKPTQ</sequence>
<dbReference type="GO" id="GO:1990782">
    <property type="term" value="F:protein tyrosine kinase binding"/>
    <property type="evidence" value="ECO:0007669"/>
    <property type="project" value="TreeGrafter"/>
</dbReference>
<keyword evidence="2" id="KW-0677">Repeat</keyword>
<dbReference type="PANTHER" id="PTHR16267:SF13">
    <property type="entry name" value="B-CELL SCAFFOLD PROTEIN WITH ANKYRIN REPEATS"/>
    <property type="match status" value="1"/>
</dbReference>
<dbReference type="InterPro" id="IPR017893">
    <property type="entry name" value="DBB_domain"/>
</dbReference>
<dbReference type="GO" id="GO:0042113">
    <property type="term" value="P:B cell activation"/>
    <property type="evidence" value="ECO:0007669"/>
    <property type="project" value="UniProtKB-KW"/>
</dbReference>
<dbReference type="SUPFAM" id="SSF48403">
    <property type="entry name" value="Ankyrin repeat"/>
    <property type="match status" value="1"/>
</dbReference>
<dbReference type="GO" id="GO:0050869">
    <property type="term" value="P:negative regulation of B cell activation"/>
    <property type="evidence" value="ECO:0007669"/>
    <property type="project" value="TreeGrafter"/>
</dbReference>
<name>A0A8C3BCS0_CAIMO</name>
<feature type="compositionally biased region" description="Acidic residues" evidence="8">
    <location>
        <begin position="389"/>
        <end position="400"/>
    </location>
</feature>
<evidence type="ECO:0000259" key="9">
    <source>
        <dbReference type="PROSITE" id="PS51376"/>
    </source>
</evidence>
<evidence type="ECO:0000256" key="1">
    <source>
        <dbReference type="ARBA" id="ARBA00022553"/>
    </source>
</evidence>
<evidence type="ECO:0000256" key="4">
    <source>
        <dbReference type="ARBA" id="ARBA00023043"/>
    </source>
</evidence>
<dbReference type="GO" id="GO:0007165">
    <property type="term" value="P:signal transduction"/>
    <property type="evidence" value="ECO:0007669"/>
    <property type="project" value="UniProtKB-ARBA"/>
</dbReference>
<dbReference type="SMART" id="SM01282">
    <property type="entry name" value="DBB"/>
    <property type="match status" value="1"/>
</dbReference>
<dbReference type="GO" id="GO:0005102">
    <property type="term" value="F:signaling receptor binding"/>
    <property type="evidence" value="ECO:0007669"/>
    <property type="project" value="TreeGrafter"/>
</dbReference>
<dbReference type="InterPro" id="IPR041340">
    <property type="entry name" value="PIK3AP1_TIR"/>
</dbReference>
<protein>
    <recommendedName>
        <fullName evidence="7">B-cell scaffold protein with ankyrin repeats</fullName>
    </recommendedName>
</protein>
<evidence type="ECO:0000256" key="8">
    <source>
        <dbReference type="SAM" id="MobiDB-lite"/>
    </source>
</evidence>
<feature type="region of interest" description="Disordered" evidence="8">
    <location>
        <begin position="389"/>
        <end position="429"/>
    </location>
</feature>